<feature type="transmembrane region" description="Helical" evidence="1">
    <location>
        <begin position="53"/>
        <end position="74"/>
    </location>
</feature>
<dbReference type="PANTHER" id="PTHR48098:SF1">
    <property type="entry name" value="DIACYLGLYCEROL ACYLTRANSFERASE_MYCOLYLTRANSFERASE AG85A"/>
    <property type="match status" value="1"/>
</dbReference>
<dbReference type="SUPFAM" id="SSF53474">
    <property type="entry name" value="alpha/beta-Hydrolases"/>
    <property type="match status" value="1"/>
</dbReference>
<feature type="transmembrane region" description="Helical" evidence="1">
    <location>
        <begin position="114"/>
        <end position="133"/>
    </location>
</feature>
<dbReference type="InterPro" id="IPR000801">
    <property type="entry name" value="Esterase-like"/>
</dbReference>
<evidence type="ECO:0000313" key="2">
    <source>
        <dbReference type="EMBL" id="TCK00058.1"/>
    </source>
</evidence>
<accession>A0A4R1FY35</accession>
<reference evidence="2 3" key="1">
    <citation type="submission" date="2019-03" db="EMBL/GenBank/DDBJ databases">
        <title>Genomic Encyclopedia of Type Strains, Phase IV (KMG-IV): sequencing the most valuable type-strain genomes for metagenomic binning, comparative biology and taxonomic classification.</title>
        <authorList>
            <person name="Goeker M."/>
        </authorList>
    </citation>
    <scope>NUCLEOTIDE SEQUENCE [LARGE SCALE GENOMIC DNA]</scope>
    <source>
        <strain evidence="2 3">DSM 44684</strain>
    </source>
</reference>
<keyword evidence="1" id="KW-0472">Membrane</keyword>
<dbReference type="STRING" id="1210063.GCA_001612665_02645"/>
<dbReference type="InterPro" id="IPR050583">
    <property type="entry name" value="Mycobacterial_A85_antigen"/>
</dbReference>
<dbReference type="InterPro" id="IPR029058">
    <property type="entry name" value="AB_hydrolase_fold"/>
</dbReference>
<feature type="transmembrane region" description="Helical" evidence="1">
    <location>
        <begin position="86"/>
        <end position="105"/>
    </location>
</feature>
<proteinExistence type="predicted"/>
<keyword evidence="1" id="KW-0812">Transmembrane</keyword>
<feature type="transmembrane region" description="Helical" evidence="1">
    <location>
        <begin position="25"/>
        <end position="46"/>
    </location>
</feature>
<comment type="caution">
    <text evidence="2">The sequence shown here is derived from an EMBL/GenBank/DDBJ whole genome shotgun (WGS) entry which is preliminary data.</text>
</comment>
<protein>
    <submittedName>
        <fullName evidence="2">Enterochelin esterase-like enzyme</fullName>
    </submittedName>
</protein>
<dbReference type="Pfam" id="PF00756">
    <property type="entry name" value="Esterase"/>
    <property type="match status" value="1"/>
</dbReference>
<dbReference type="PANTHER" id="PTHR48098">
    <property type="entry name" value="ENTEROCHELIN ESTERASE-RELATED"/>
    <property type="match status" value="1"/>
</dbReference>
<keyword evidence="1" id="KW-1133">Transmembrane helix</keyword>
<dbReference type="EMBL" id="SMFR01000001">
    <property type="protein sequence ID" value="TCK00058.1"/>
    <property type="molecule type" value="Genomic_DNA"/>
</dbReference>
<dbReference type="Proteomes" id="UP000294856">
    <property type="component" value="Unassembled WGS sequence"/>
</dbReference>
<name>A0A4R1FY35_9NOCA</name>
<organism evidence="2 3">
    <name type="scientific">Nocardia alba</name>
    <dbReference type="NCBI Taxonomy" id="225051"/>
    <lineage>
        <taxon>Bacteria</taxon>
        <taxon>Bacillati</taxon>
        <taxon>Actinomycetota</taxon>
        <taxon>Actinomycetes</taxon>
        <taxon>Mycobacteriales</taxon>
        <taxon>Nocardiaceae</taxon>
        <taxon>Nocardia</taxon>
    </lineage>
</organism>
<dbReference type="GO" id="GO:0016747">
    <property type="term" value="F:acyltransferase activity, transferring groups other than amino-acyl groups"/>
    <property type="evidence" value="ECO:0007669"/>
    <property type="project" value="TreeGrafter"/>
</dbReference>
<keyword evidence="3" id="KW-1185">Reference proteome</keyword>
<gene>
    <name evidence="2" type="ORF">DFR71_1046</name>
</gene>
<dbReference type="Gene3D" id="3.40.50.1820">
    <property type="entry name" value="alpha/beta hydrolase"/>
    <property type="match status" value="1"/>
</dbReference>
<evidence type="ECO:0000313" key="3">
    <source>
        <dbReference type="Proteomes" id="UP000294856"/>
    </source>
</evidence>
<sequence length="447" mass="48278">MRALGQSKWHLWRSEMTRITDLSLLTGWLPVASAVLGAVGAVWLLLPRARRYVTTTMPIVLLTATVLTVALYLVVEEIWRPFPDPIAVSVYVLIGIALAAVLLVVPRILVRKTVLTGVVTVFAALAVLVAVGVRINLEYASYPTVGAALGIEHLDRVDAAELTRREQVISARPLEPAWHPPDGLPDHGRVLTAAIPPTASGFTARDAQIYLPPAYFADPRPLLPVLVLLAGEPGAPQDWFVGGRLAQTMDSFARAHNGLAPVVVVADGTGSQLANPLCLDSKLGNVATYLAVDVPNWTRATLQIDPDPRSWAVGGLSYGGTCALQLATNYPAVYPTFLDMSGQDEPTLGDRQRTVDAAFGGDTAALLRVDPLELLRTRTYPDSAGAFVVGADDAMYRPQVERMYEAAREAGMDVRLRILPGGHNFALWERGLRDQLPWLATRLGLTP</sequence>
<evidence type="ECO:0000256" key="1">
    <source>
        <dbReference type="SAM" id="Phobius"/>
    </source>
</evidence>
<dbReference type="AlphaFoldDB" id="A0A4R1FY35"/>